<dbReference type="AlphaFoldDB" id="A0A108EPJ0"/>
<accession>A0A108EPJ0</accession>
<dbReference type="Proteomes" id="UP000068016">
    <property type="component" value="Unassembled WGS sequence"/>
</dbReference>
<evidence type="ECO:0000313" key="2">
    <source>
        <dbReference type="Proteomes" id="UP000068016"/>
    </source>
</evidence>
<evidence type="ECO:0000313" key="1">
    <source>
        <dbReference type="EMBL" id="KWN14735.1"/>
    </source>
</evidence>
<organism evidence="1 2">
    <name type="scientific">Burkholderia territorii</name>
    <dbReference type="NCBI Taxonomy" id="1503055"/>
    <lineage>
        <taxon>Bacteria</taxon>
        <taxon>Pseudomonadati</taxon>
        <taxon>Pseudomonadota</taxon>
        <taxon>Betaproteobacteria</taxon>
        <taxon>Burkholderiales</taxon>
        <taxon>Burkholderiaceae</taxon>
        <taxon>Burkholderia</taxon>
        <taxon>Burkholderia cepacia complex</taxon>
    </lineage>
</organism>
<protein>
    <submittedName>
        <fullName evidence="1">Transposase</fullName>
    </submittedName>
</protein>
<comment type="caution">
    <text evidence="1">The sequence shown here is derived from an EMBL/GenBank/DDBJ whole genome shotgun (WGS) entry which is preliminary data.</text>
</comment>
<proteinExistence type="predicted"/>
<gene>
    <name evidence="1" type="ORF">WT83_16705</name>
</gene>
<sequence>MHAFHQKFGDGQRALAKAQILRIKRCIGERLLTQRLETQQREGVIIANLMNLWNSFGRPFVLRQPNYVCNQTGPIPS</sequence>
<dbReference type="EMBL" id="LPLZ01000046">
    <property type="protein sequence ID" value="KWN14735.1"/>
    <property type="molecule type" value="Genomic_DNA"/>
</dbReference>
<reference evidence="1 2" key="1">
    <citation type="submission" date="2015-11" db="EMBL/GenBank/DDBJ databases">
        <title>Expanding the genomic diversity of Burkholderia species for the development of highly accurate diagnostics.</title>
        <authorList>
            <person name="Sahl J."/>
            <person name="Keim P."/>
            <person name="Wagner D."/>
        </authorList>
    </citation>
    <scope>NUCLEOTIDE SEQUENCE [LARGE SCALE GENOMIC DNA]</scope>
    <source>
        <strain evidence="1 2">MSMB793WGS</strain>
    </source>
</reference>
<name>A0A108EPJ0_9BURK</name>